<keyword evidence="3" id="KW-0813">Transport</keyword>
<evidence type="ECO:0000259" key="8">
    <source>
        <dbReference type="Pfam" id="PF02108"/>
    </source>
</evidence>
<evidence type="ECO:0000313" key="9">
    <source>
        <dbReference type="EMBL" id="NMO77344.1"/>
    </source>
</evidence>
<evidence type="ECO:0000256" key="1">
    <source>
        <dbReference type="ARBA" id="ARBA00003041"/>
    </source>
</evidence>
<keyword evidence="5" id="KW-0653">Protein transport</keyword>
<feature type="domain" description="Flagellar assembly protein FliH/Type III secretion system HrpE" evidence="8">
    <location>
        <begin position="114"/>
        <end position="238"/>
    </location>
</feature>
<gene>
    <name evidence="9" type="primary">fliH</name>
    <name evidence="9" type="ORF">HHU08_10070</name>
</gene>
<dbReference type="RefSeq" id="WP_169188374.1">
    <property type="nucleotide sequence ID" value="NZ_JABBPK010000001.1"/>
</dbReference>
<dbReference type="GO" id="GO:0005829">
    <property type="term" value="C:cytosol"/>
    <property type="evidence" value="ECO:0007669"/>
    <property type="project" value="TreeGrafter"/>
</dbReference>
<evidence type="ECO:0000256" key="5">
    <source>
        <dbReference type="ARBA" id="ARBA00022927"/>
    </source>
</evidence>
<keyword evidence="9" id="KW-0282">Flagellum</keyword>
<name>A0A7Y0PNC3_9BACI</name>
<evidence type="ECO:0000313" key="10">
    <source>
        <dbReference type="Proteomes" id="UP000588491"/>
    </source>
</evidence>
<protein>
    <recommendedName>
        <fullName evidence="7">Flagellar assembly protein FliH</fullName>
    </recommendedName>
</protein>
<keyword evidence="9" id="KW-0969">Cilium</keyword>
<dbReference type="GO" id="GO:0015031">
    <property type="term" value="P:protein transport"/>
    <property type="evidence" value="ECO:0007669"/>
    <property type="project" value="UniProtKB-KW"/>
</dbReference>
<comment type="similarity">
    <text evidence="2">Belongs to the FliH family.</text>
</comment>
<dbReference type="Proteomes" id="UP000588491">
    <property type="component" value="Unassembled WGS sequence"/>
</dbReference>
<keyword evidence="10" id="KW-1185">Reference proteome</keyword>
<evidence type="ECO:0000256" key="6">
    <source>
        <dbReference type="ARBA" id="ARBA00023225"/>
    </source>
</evidence>
<dbReference type="Pfam" id="PF02108">
    <property type="entry name" value="FliH"/>
    <property type="match status" value="1"/>
</dbReference>
<evidence type="ECO:0000256" key="7">
    <source>
        <dbReference type="NCBIfam" id="TIGR03825"/>
    </source>
</evidence>
<dbReference type="InterPro" id="IPR051472">
    <property type="entry name" value="T3SS_Stator/FliH"/>
</dbReference>
<keyword evidence="9" id="KW-0966">Cell projection</keyword>
<dbReference type="EMBL" id="JABBPK010000001">
    <property type="protein sequence ID" value="NMO77344.1"/>
    <property type="molecule type" value="Genomic_DNA"/>
</dbReference>
<sequence length="254" mass="29284">MSRLIKSRYSIPDHAKQKVISIKHLDSVDPNFEQSREVTQAEYNKMLEIAHQEAETIRMQAIEEAERIRVQLSSEKQNWDIEKVNLIEEAKANGFQIGFEEGKHVGYNEASQYIQQARDTVNASKMDYGKYLQSAESTILELAIEVAEKIINDKIKEDEQNFLSVVQNALKEVRKQREIQLHVPPIYYELVLAEKEELLQLFPIKPSLFVFPDESLEENGCIIETANGRLDASIDTQLFMIKEKLLEVLESEEG</sequence>
<dbReference type="AlphaFoldDB" id="A0A7Y0PNC3"/>
<comment type="function">
    <text evidence="1">Needed for flagellar regrowth and assembly.</text>
</comment>
<dbReference type="GO" id="GO:0044781">
    <property type="term" value="P:bacterial-type flagellum organization"/>
    <property type="evidence" value="ECO:0007669"/>
    <property type="project" value="UniProtKB-KW"/>
</dbReference>
<comment type="caution">
    <text evidence="9">The sequence shown here is derived from an EMBL/GenBank/DDBJ whole genome shotgun (WGS) entry which is preliminary data.</text>
</comment>
<evidence type="ECO:0000256" key="3">
    <source>
        <dbReference type="ARBA" id="ARBA00022448"/>
    </source>
</evidence>
<dbReference type="PANTHER" id="PTHR34982">
    <property type="entry name" value="YOP PROTEINS TRANSLOCATION PROTEIN L"/>
    <property type="match status" value="1"/>
</dbReference>
<proteinExistence type="inferred from homology"/>
<accession>A0A7Y0PNC3</accession>
<evidence type="ECO:0000256" key="2">
    <source>
        <dbReference type="ARBA" id="ARBA00006602"/>
    </source>
</evidence>
<dbReference type="PANTHER" id="PTHR34982:SF1">
    <property type="entry name" value="FLAGELLAR ASSEMBLY PROTEIN FLIH"/>
    <property type="match status" value="1"/>
</dbReference>
<organism evidence="9 10">
    <name type="scientific">Niallia alba</name>
    <dbReference type="NCBI Taxonomy" id="2729105"/>
    <lineage>
        <taxon>Bacteria</taxon>
        <taxon>Bacillati</taxon>
        <taxon>Bacillota</taxon>
        <taxon>Bacilli</taxon>
        <taxon>Bacillales</taxon>
        <taxon>Bacillaceae</taxon>
        <taxon>Niallia</taxon>
    </lineage>
</organism>
<reference evidence="9 10" key="1">
    <citation type="submission" date="2020-04" db="EMBL/GenBank/DDBJ databases">
        <title>Bacillus sp. UniB3 isolated from commercial digestive syrup.</title>
        <authorList>
            <person name="Thorat V."/>
            <person name="Kirdat K."/>
            <person name="Tiwarekar B."/>
            <person name="Yadav A."/>
        </authorList>
    </citation>
    <scope>NUCLEOTIDE SEQUENCE [LARGE SCALE GENOMIC DNA]</scope>
    <source>
        <strain evidence="9 10">UniB3</strain>
    </source>
</reference>
<dbReference type="InterPro" id="IPR018035">
    <property type="entry name" value="Flagellar_FliH/T3SS_HrpE"/>
</dbReference>
<keyword evidence="6" id="KW-1006">Bacterial flagellum protein export</keyword>
<dbReference type="InterPro" id="IPR022524">
    <property type="entry name" value="FliH_Bacilli"/>
</dbReference>
<keyword evidence="4" id="KW-1005">Bacterial flagellum biogenesis</keyword>
<dbReference type="NCBIfam" id="TIGR03825">
    <property type="entry name" value="FliH_bacil"/>
    <property type="match status" value="1"/>
</dbReference>
<evidence type="ECO:0000256" key="4">
    <source>
        <dbReference type="ARBA" id="ARBA00022795"/>
    </source>
</evidence>